<evidence type="ECO:0000256" key="1">
    <source>
        <dbReference type="ARBA" id="ARBA00010746"/>
    </source>
</evidence>
<dbReference type="GO" id="GO:0048046">
    <property type="term" value="C:apoplast"/>
    <property type="evidence" value="ECO:0007669"/>
    <property type="project" value="UniProtKB-SubCell"/>
</dbReference>
<gene>
    <name evidence="7" type="ORF">HU200_028255</name>
</gene>
<comment type="caution">
    <text evidence="7">The sequence shown here is derived from an EMBL/GenBank/DDBJ whole genome shotgun (WGS) entry which is preliminary data.</text>
</comment>
<dbReference type="Gene3D" id="2.100.10.30">
    <property type="entry name" value="Jacalin-like lectin domain"/>
    <property type="match status" value="1"/>
</dbReference>
<dbReference type="InterPro" id="IPR004265">
    <property type="entry name" value="Dirigent"/>
</dbReference>
<comment type="subcellular location">
    <subcellularLocation>
        <location evidence="5">Secreted</location>
        <location evidence="5">Extracellular space</location>
        <location evidence="5">Apoplast</location>
    </subcellularLocation>
</comment>
<dbReference type="GO" id="GO:0030246">
    <property type="term" value="F:carbohydrate binding"/>
    <property type="evidence" value="ECO:0007669"/>
    <property type="project" value="UniProtKB-KW"/>
</dbReference>
<dbReference type="PROSITE" id="PS51752">
    <property type="entry name" value="JACALIN_LECTIN"/>
    <property type="match status" value="1"/>
</dbReference>
<evidence type="ECO:0000313" key="8">
    <source>
        <dbReference type="Proteomes" id="UP000636709"/>
    </source>
</evidence>
<dbReference type="SUPFAM" id="SSF51101">
    <property type="entry name" value="Mannose-binding lectins"/>
    <property type="match status" value="1"/>
</dbReference>
<proteinExistence type="inferred from homology"/>
<dbReference type="InterPro" id="IPR036404">
    <property type="entry name" value="Jacalin-like_lectin_dom_sf"/>
</dbReference>
<organism evidence="7 8">
    <name type="scientific">Digitaria exilis</name>
    <dbReference type="NCBI Taxonomy" id="1010633"/>
    <lineage>
        <taxon>Eukaryota</taxon>
        <taxon>Viridiplantae</taxon>
        <taxon>Streptophyta</taxon>
        <taxon>Embryophyta</taxon>
        <taxon>Tracheophyta</taxon>
        <taxon>Spermatophyta</taxon>
        <taxon>Magnoliopsida</taxon>
        <taxon>Liliopsida</taxon>
        <taxon>Poales</taxon>
        <taxon>Poaceae</taxon>
        <taxon>PACMAD clade</taxon>
        <taxon>Panicoideae</taxon>
        <taxon>Panicodae</taxon>
        <taxon>Paniceae</taxon>
        <taxon>Anthephorinae</taxon>
        <taxon>Digitaria</taxon>
    </lineage>
</organism>
<keyword evidence="3 5" id="KW-0964">Secreted</keyword>
<evidence type="ECO:0000313" key="7">
    <source>
        <dbReference type="EMBL" id="KAF8713478.1"/>
    </source>
</evidence>
<dbReference type="AlphaFoldDB" id="A0A835BSC8"/>
<dbReference type="InterPro" id="IPR044859">
    <property type="entry name" value="Allene_oxi_cyc_Dirigent"/>
</dbReference>
<comment type="subunit">
    <text evidence="2 5">Homodimer.</text>
</comment>
<accession>A0A835BSC8</accession>
<dbReference type="EMBL" id="JACEFO010001741">
    <property type="protein sequence ID" value="KAF8713478.1"/>
    <property type="molecule type" value="Genomic_DNA"/>
</dbReference>
<sequence length="290" mass="30557">MNQRGEDQTSIASSPTLPHGFGSAVANDWIIREGPAANTNIVARVRGITVSSGKTDENWLFCHSILFTDTRFKGSSLKVHGDFVGGKDGEWAIVGGTGEFAYARGVITAKVIENWHPANGRLWELDIRAFCLCVPEVMSQTNMGPWGGDGGAAFDILESPRSLQTVTIRCADVINSIAFSYVDQGGQKKTAGPWGGDGNGDALTATIKLAPSETIQQIVGTTGTVGGDTVVTSLSLVSNIRTYGPFGKATGTPFNSQVPNNKIIVGFHARAGASVNALGVYVLTKVAPRM</sequence>
<evidence type="ECO:0000256" key="5">
    <source>
        <dbReference type="RuleBase" id="RU363099"/>
    </source>
</evidence>
<dbReference type="OrthoDB" id="597900at2759"/>
<name>A0A835BSC8_9POAL</name>
<feature type="domain" description="Jacalin-type lectin" evidence="6">
    <location>
        <begin position="140"/>
        <end position="284"/>
    </location>
</feature>
<keyword evidence="4" id="KW-0430">Lectin</keyword>
<evidence type="ECO:0000259" key="6">
    <source>
        <dbReference type="PROSITE" id="PS51752"/>
    </source>
</evidence>
<protein>
    <recommendedName>
        <fullName evidence="5">Dirigent protein</fullName>
    </recommendedName>
</protein>
<evidence type="ECO:0000256" key="4">
    <source>
        <dbReference type="ARBA" id="ARBA00022734"/>
    </source>
</evidence>
<keyword evidence="5" id="KW-0052">Apoplast</keyword>
<dbReference type="Proteomes" id="UP000636709">
    <property type="component" value="Unassembled WGS sequence"/>
</dbReference>
<dbReference type="Pfam" id="PF01419">
    <property type="entry name" value="Jacalin"/>
    <property type="match status" value="1"/>
</dbReference>
<comment type="similarity">
    <text evidence="1 5">Belongs to the plant dirigent protein family.</text>
</comment>
<dbReference type="Gene3D" id="2.40.480.10">
    <property type="entry name" value="Allene oxide cyclase-like"/>
    <property type="match status" value="1"/>
</dbReference>
<dbReference type="InterPro" id="IPR001229">
    <property type="entry name" value="Jacalin-like_lectin_dom"/>
</dbReference>
<reference evidence="7" key="1">
    <citation type="submission" date="2020-07" db="EMBL/GenBank/DDBJ databases">
        <title>Genome sequence and genetic diversity analysis of an under-domesticated orphan crop, white fonio (Digitaria exilis).</title>
        <authorList>
            <person name="Bennetzen J.L."/>
            <person name="Chen S."/>
            <person name="Ma X."/>
            <person name="Wang X."/>
            <person name="Yssel A.E.J."/>
            <person name="Chaluvadi S.R."/>
            <person name="Johnson M."/>
            <person name="Gangashetty P."/>
            <person name="Hamidou F."/>
            <person name="Sanogo M.D."/>
            <person name="Zwaenepoel A."/>
            <person name="Wallace J."/>
            <person name="Van De Peer Y."/>
            <person name="Van Deynze A."/>
        </authorList>
    </citation>
    <scope>NUCLEOTIDE SEQUENCE</scope>
    <source>
        <tissue evidence="7">Leaves</tissue>
    </source>
</reference>
<keyword evidence="8" id="KW-1185">Reference proteome</keyword>
<dbReference type="InterPro" id="IPR033734">
    <property type="entry name" value="Jacalin-like_lectin_dom_plant"/>
</dbReference>
<evidence type="ECO:0000256" key="3">
    <source>
        <dbReference type="ARBA" id="ARBA00022525"/>
    </source>
</evidence>
<dbReference type="SMART" id="SM00915">
    <property type="entry name" value="Jacalin"/>
    <property type="match status" value="1"/>
</dbReference>
<evidence type="ECO:0000256" key="2">
    <source>
        <dbReference type="ARBA" id="ARBA00011738"/>
    </source>
</evidence>
<dbReference type="Pfam" id="PF03018">
    <property type="entry name" value="Dirigent"/>
    <property type="match status" value="1"/>
</dbReference>
<dbReference type="CDD" id="cd09612">
    <property type="entry name" value="Jacalin"/>
    <property type="match status" value="1"/>
</dbReference>
<dbReference type="GO" id="GO:0009699">
    <property type="term" value="P:phenylpropanoid biosynthetic process"/>
    <property type="evidence" value="ECO:0007669"/>
    <property type="project" value="UniProtKB-ARBA"/>
</dbReference>
<comment type="function">
    <text evidence="5">Dirigent proteins impart stereoselectivity on the phenoxy radical-coupling reaction, yielding optically active lignans from two molecules of coniferyl alcohol in the biosynthesis of lignans, flavonolignans, and alkaloids and thus plays a central role in plant secondary metabolism.</text>
</comment>
<dbReference type="PANTHER" id="PTHR46506">
    <property type="entry name" value="OS05G0143600 PROTEIN"/>
    <property type="match status" value="1"/>
</dbReference>